<feature type="region of interest" description="Disordered" evidence="5">
    <location>
        <begin position="1"/>
        <end position="77"/>
    </location>
</feature>
<evidence type="ECO:0000256" key="4">
    <source>
        <dbReference type="ARBA" id="ARBA00022837"/>
    </source>
</evidence>
<dbReference type="Pfam" id="PF00884">
    <property type="entry name" value="Sulfatase"/>
    <property type="match status" value="1"/>
</dbReference>
<keyword evidence="2" id="KW-0479">Metal-binding</keyword>
<reference evidence="7" key="1">
    <citation type="submission" date="2014-08" db="EMBL/GenBank/DDBJ databases">
        <authorList>
            <person name="Falentin Helene"/>
        </authorList>
    </citation>
    <scope>NUCLEOTIDE SEQUENCE</scope>
</reference>
<proteinExistence type="inferred from homology"/>
<protein>
    <submittedName>
        <fullName evidence="7">N-acetylgalactosamine-6-sulfate sulfatase</fullName>
    </submittedName>
</protein>
<gene>
    <name evidence="7" type="ORF">PFCIRM138_09720</name>
</gene>
<dbReference type="InterPro" id="IPR024607">
    <property type="entry name" value="Sulfatase_CS"/>
</dbReference>
<feature type="compositionally biased region" description="Low complexity" evidence="5">
    <location>
        <begin position="517"/>
        <end position="556"/>
    </location>
</feature>
<dbReference type="Gene3D" id="3.40.720.10">
    <property type="entry name" value="Alkaline Phosphatase, subunit A"/>
    <property type="match status" value="1"/>
</dbReference>
<dbReference type="SUPFAM" id="SSF53649">
    <property type="entry name" value="Alkaline phosphatase-like"/>
    <property type="match status" value="1"/>
</dbReference>
<keyword evidence="4" id="KW-0106">Calcium</keyword>
<feature type="compositionally biased region" description="Low complexity" evidence="5">
    <location>
        <begin position="21"/>
        <end position="43"/>
    </location>
</feature>
<dbReference type="InterPro" id="IPR000917">
    <property type="entry name" value="Sulfatase_N"/>
</dbReference>
<feature type="domain" description="Sulfatase N-terminal" evidence="6">
    <location>
        <begin position="82"/>
        <end position="406"/>
    </location>
</feature>
<name>A0A0B7NVL1_PROFF</name>
<dbReference type="PANTHER" id="PTHR42693">
    <property type="entry name" value="ARYLSULFATASE FAMILY MEMBER"/>
    <property type="match status" value="1"/>
</dbReference>
<dbReference type="EMBL" id="LM676424">
    <property type="protein sequence ID" value="CEP26751.1"/>
    <property type="molecule type" value="Genomic_DNA"/>
</dbReference>
<comment type="similarity">
    <text evidence="1">Belongs to the sulfatase family.</text>
</comment>
<feature type="compositionally biased region" description="Basic and acidic residues" evidence="5">
    <location>
        <begin position="59"/>
        <end position="72"/>
    </location>
</feature>
<feature type="region of interest" description="Disordered" evidence="5">
    <location>
        <begin position="517"/>
        <end position="563"/>
    </location>
</feature>
<dbReference type="PROSITE" id="PS00149">
    <property type="entry name" value="SULFATASE_2"/>
    <property type="match status" value="1"/>
</dbReference>
<evidence type="ECO:0000259" key="6">
    <source>
        <dbReference type="Pfam" id="PF00884"/>
    </source>
</evidence>
<evidence type="ECO:0000313" key="7">
    <source>
        <dbReference type="EMBL" id="CEP26751.1"/>
    </source>
</evidence>
<organism evidence="7">
    <name type="scientific">Propionibacterium freudenreichii subsp. freudenreichii</name>
    <dbReference type="NCBI Taxonomy" id="66712"/>
    <lineage>
        <taxon>Bacteria</taxon>
        <taxon>Bacillati</taxon>
        <taxon>Actinomycetota</taxon>
        <taxon>Actinomycetes</taxon>
        <taxon>Propionibacteriales</taxon>
        <taxon>Propionibacteriaceae</taxon>
        <taxon>Propionibacterium</taxon>
    </lineage>
</organism>
<accession>A0A0B7NVL1</accession>
<dbReference type="InterPro" id="IPR050738">
    <property type="entry name" value="Sulfatase"/>
</dbReference>
<keyword evidence="3" id="KW-0378">Hydrolase</keyword>
<evidence type="ECO:0000256" key="5">
    <source>
        <dbReference type="SAM" id="MobiDB-lite"/>
    </source>
</evidence>
<evidence type="ECO:0000256" key="2">
    <source>
        <dbReference type="ARBA" id="ARBA00022723"/>
    </source>
</evidence>
<evidence type="ECO:0000256" key="1">
    <source>
        <dbReference type="ARBA" id="ARBA00008779"/>
    </source>
</evidence>
<dbReference type="AlphaFoldDB" id="A0A0B7NVL1"/>
<dbReference type="GO" id="GO:0046872">
    <property type="term" value="F:metal ion binding"/>
    <property type="evidence" value="ECO:0007669"/>
    <property type="project" value="UniProtKB-KW"/>
</dbReference>
<dbReference type="GO" id="GO:0004065">
    <property type="term" value="F:arylsulfatase activity"/>
    <property type="evidence" value="ECO:0007669"/>
    <property type="project" value="TreeGrafter"/>
</dbReference>
<sequence length="563" mass="60964">MSAPSRNPTEPRPVTEGPRAQDPVTQDPGGQDPGGQDPATQDPTAQDPTAQDPPPTALFDRRTRDAAAERPFRGSGRTARRPNIVFILADDLGWGDLGCFGSLHNRTPSLDALASQGLRFTHGYATSATCSPTRLGLYTGRYPGRLTAGLEEPLGTRDEHHGIPADHPTLPSLLVDVGYRTAMIGKWHCGWLPWFSPLKAGFQTFYGNLDGAVDYFGHFDTSGQPDLWDGEEPVTEQGYYTEIIGRHAAAYIREAGDDPFYLQVNFTGAHWPWEGPDDEELSRHIADEPADTHEESLRRLFHADGGSLAKYGEMVAALDASIGEVLAALDAKGLRENTIVVFASDNGGERWAFMWPFVGEKGDLEEGGIRVPLIVRWPAVIDAGQVSDLPNATFDWTATLLDAAGATPDADHPLDGTSLLGWLTGTQGAPQRDLLWRTREQGAVRRGHYKLLVDRHGHSVWHNLFGTDGRPSYRLFDLSADGREKADVADQRPGLVAELKAVWRSFDEELLPYPDASAWDASADGASSRGASTSGRSTPGQSTLGRSTPGRSTTGGQCPGLPD</sequence>
<dbReference type="InterPro" id="IPR017850">
    <property type="entry name" value="Alkaline_phosphatase_core_sf"/>
</dbReference>
<dbReference type="Gene3D" id="3.30.1120.10">
    <property type="match status" value="1"/>
</dbReference>
<evidence type="ECO:0000256" key="3">
    <source>
        <dbReference type="ARBA" id="ARBA00022801"/>
    </source>
</evidence>
<dbReference type="PANTHER" id="PTHR42693:SF33">
    <property type="entry name" value="ARYLSULFATASE"/>
    <property type="match status" value="1"/>
</dbReference>